<evidence type="ECO:0000313" key="3">
    <source>
        <dbReference type="Proteomes" id="UP000318288"/>
    </source>
</evidence>
<feature type="domain" description="DNA mimic protein DMP19 C-terminal" evidence="1">
    <location>
        <begin position="26"/>
        <end position="144"/>
    </location>
</feature>
<evidence type="ECO:0000313" key="2">
    <source>
        <dbReference type="EMBL" id="TWU44630.1"/>
    </source>
</evidence>
<sequence length="151" mass="16891">MSDNDLIHETVEKLTSLHGQDIDVSTLPNIHRNVLLVNLADYLIGNGGFQFMFERPIPGDPQFQLTANAHNDIGASKGFVAFQKSLKGTLGIRPTSIIARPFNRFRTAYTLFNAAFLGRDTADTLYWDSAEETRSALANYIRKNNDSLDTR</sequence>
<dbReference type="OrthoDB" id="9255678at2"/>
<dbReference type="AlphaFoldDB" id="A0A5C6E742"/>
<accession>A0A5C6E742</accession>
<dbReference type="Gene3D" id="1.20.1420.60">
    <property type="match status" value="1"/>
</dbReference>
<name>A0A5C6E742_9BACT</name>
<proteinExistence type="predicted"/>
<gene>
    <name evidence="2" type="ORF">Poly51_58990</name>
</gene>
<reference evidence="2 3" key="1">
    <citation type="submission" date="2019-02" db="EMBL/GenBank/DDBJ databases">
        <title>Deep-cultivation of Planctomycetes and their phenomic and genomic characterization uncovers novel biology.</title>
        <authorList>
            <person name="Wiegand S."/>
            <person name="Jogler M."/>
            <person name="Boedeker C."/>
            <person name="Pinto D."/>
            <person name="Vollmers J."/>
            <person name="Rivas-Marin E."/>
            <person name="Kohn T."/>
            <person name="Peeters S.H."/>
            <person name="Heuer A."/>
            <person name="Rast P."/>
            <person name="Oberbeckmann S."/>
            <person name="Bunk B."/>
            <person name="Jeske O."/>
            <person name="Meyerdierks A."/>
            <person name="Storesund J.E."/>
            <person name="Kallscheuer N."/>
            <person name="Luecker S."/>
            <person name="Lage O.M."/>
            <person name="Pohl T."/>
            <person name="Merkel B.J."/>
            <person name="Hornburger P."/>
            <person name="Mueller R.-W."/>
            <person name="Bruemmer F."/>
            <person name="Labrenz M."/>
            <person name="Spormann A.M."/>
            <person name="Op Den Camp H."/>
            <person name="Overmann J."/>
            <person name="Amann R."/>
            <person name="Jetten M.S.M."/>
            <person name="Mascher T."/>
            <person name="Medema M.H."/>
            <person name="Devos D.P."/>
            <person name="Kaster A.-K."/>
            <person name="Ovreas L."/>
            <person name="Rohde M."/>
            <person name="Galperin M.Y."/>
            <person name="Jogler C."/>
        </authorList>
    </citation>
    <scope>NUCLEOTIDE SEQUENCE [LARGE SCALE GENOMIC DNA]</scope>
    <source>
        <strain evidence="2 3">Poly51</strain>
    </source>
</reference>
<dbReference type="Proteomes" id="UP000318288">
    <property type="component" value="Unassembled WGS sequence"/>
</dbReference>
<comment type="caution">
    <text evidence="2">The sequence shown here is derived from an EMBL/GenBank/DDBJ whole genome shotgun (WGS) entry which is preliminary data.</text>
</comment>
<keyword evidence="3" id="KW-1185">Reference proteome</keyword>
<dbReference type="Pfam" id="PF14300">
    <property type="entry name" value="DMP19"/>
    <property type="match status" value="1"/>
</dbReference>
<protein>
    <recommendedName>
        <fullName evidence="1">DNA mimic protein DMP19 C-terminal domain-containing protein</fullName>
    </recommendedName>
</protein>
<dbReference type="EMBL" id="SJPW01000010">
    <property type="protein sequence ID" value="TWU44630.1"/>
    <property type="molecule type" value="Genomic_DNA"/>
</dbReference>
<organism evidence="2 3">
    <name type="scientific">Rubripirellula tenax</name>
    <dbReference type="NCBI Taxonomy" id="2528015"/>
    <lineage>
        <taxon>Bacteria</taxon>
        <taxon>Pseudomonadati</taxon>
        <taxon>Planctomycetota</taxon>
        <taxon>Planctomycetia</taxon>
        <taxon>Pirellulales</taxon>
        <taxon>Pirellulaceae</taxon>
        <taxon>Rubripirellula</taxon>
    </lineage>
</organism>
<dbReference type="RefSeq" id="WP_146462302.1">
    <property type="nucleotide sequence ID" value="NZ_SJPW01000010.1"/>
</dbReference>
<evidence type="ECO:0000259" key="1">
    <source>
        <dbReference type="Pfam" id="PF14300"/>
    </source>
</evidence>
<dbReference type="InterPro" id="IPR025402">
    <property type="entry name" value="DMP19_C"/>
</dbReference>